<evidence type="ECO:0000256" key="3">
    <source>
        <dbReference type="ARBA" id="ARBA00022722"/>
    </source>
</evidence>
<sequence length="229" mass="26137">MVCESIILGHKISQQRIVIDKAKIEVIEKLQPPTIVEAPIVIALDWTLPFELMCDASDFIVRAVLGQKKDKVFHAIYYASRMLTYTQLNYTTTENELLGMVFTFEKFRSYLVGTKITVYTDHSAIKYLVNKKDAKPRLIRKDTENQVADHLSRLEVGNEDGNIQLIKEDFLDEKMLVAMTLPCYANIVILLKSGLLFMSSTVKDEGNFSMMLSNIIGMSHFYSNIVQIK</sequence>
<evidence type="ECO:0000256" key="1">
    <source>
        <dbReference type="ARBA" id="ARBA00022679"/>
    </source>
</evidence>
<protein>
    <submittedName>
        <fullName evidence="8">Retrovirus-related Pol polyprotein from transposon 17.6</fullName>
    </submittedName>
</protein>
<evidence type="ECO:0000256" key="2">
    <source>
        <dbReference type="ARBA" id="ARBA00022695"/>
    </source>
</evidence>
<dbReference type="GO" id="GO:0016787">
    <property type="term" value="F:hydrolase activity"/>
    <property type="evidence" value="ECO:0007669"/>
    <property type="project" value="UniProtKB-KW"/>
</dbReference>
<dbReference type="Gene3D" id="3.10.20.370">
    <property type="match status" value="1"/>
</dbReference>
<dbReference type="CDD" id="cd09274">
    <property type="entry name" value="RNase_HI_RT_Ty3"/>
    <property type="match status" value="1"/>
</dbReference>
<dbReference type="PANTHER" id="PTHR34072">
    <property type="entry name" value="ENZYMATIC POLYPROTEIN-RELATED"/>
    <property type="match status" value="1"/>
</dbReference>
<organism evidence="8 9">
    <name type="scientific">Gossypium australe</name>
    <dbReference type="NCBI Taxonomy" id="47621"/>
    <lineage>
        <taxon>Eukaryota</taxon>
        <taxon>Viridiplantae</taxon>
        <taxon>Streptophyta</taxon>
        <taxon>Embryophyta</taxon>
        <taxon>Tracheophyta</taxon>
        <taxon>Spermatophyta</taxon>
        <taxon>Magnoliopsida</taxon>
        <taxon>eudicotyledons</taxon>
        <taxon>Gunneridae</taxon>
        <taxon>Pentapetalae</taxon>
        <taxon>rosids</taxon>
        <taxon>malvids</taxon>
        <taxon>Malvales</taxon>
        <taxon>Malvaceae</taxon>
        <taxon>Malvoideae</taxon>
        <taxon>Gossypium</taxon>
    </lineage>
</organism>
<evidence type="ECO:0000256" key="6">
    <source>
        <dbReference type="ARBA" id="ARBA00022918"/>
    </source>
</evidence>
<keyword evidence="5" id="KW-0378">Hydrolase</keyword>
<dbReference type="InterPro" id="IPR041373">
    <property type="entry name" value="RT_RNaseH"/>
</dbReference>
<evidence type="ECO:0000256" key="4">
    <source>
        <dbReference type="ARBA" id="ARBA00022759"/>
    </source>
</evidence>
<keyword evidence="3" id="KW-0540">Nuclease</keyword>
<dbReference type="Pfam" id="PF17917">
    <property type="entry name" value="RT_RNaseH"/>
    <property type="match status" value="1"/>
</dbReference>
<evidence type="ECO:0000313" key="9">
    <source>
        <dbReference type="Proteomes" id="UP000325315"/>
    </source>
</evidence>
<keyword evidence="2" id="KW-0548">Nucleotidyltransferase</keyword>
<dbReference type="EMBL" id="SMMG02000006">
    <property type="protein sequence ID" value="KAA3469713.1"/>
    <property type="molecule type" value="Genomic_DNA"/>
</dbReference>
<dbReference type="GO" id="GO:0003964">
    <property type="term" value="F:RNA-directed DNA polymerase activity"/>
    <property type="evidence" value="ECO:0007669"/>
    <property type="project" value="UniProtKB-KW"/>
</dbReference>
<accession>A0A5B6VKW6</accession>
<keyword evidence="1" id="KW-0808">Transferase</keyword>
<dbReference type="PANTHER" id="PTHR34072:SF57">
    <property type="entry name" value="RNA-DIRECTED DNA POLYMERASE"/>
    <property type="match status" value="1"/>
</dbReference>
<gene>
    <name evidence="8" type="ORF">EPI10_015474</name>
</gene>
<evidence type="ECO:0000259" key="7">
    <source>
        <dbReference type="Pfam" id="PF17917"/>
    </source>
</evidence>
<keyword evidence="4" id="KW-0255">Endonuclease</keyword>
<keyword evidence="6" id="KW-0695">RNA-directed DNA polymerase</keyword>
<feature type="domain" description="Reverse transcriptase RNase H-like" evidence="7">
    <location>
        <begin position="45"/>
        <end position="140"/>
    </location>
</feature>
<name>A0A5B6VKW6_9ROSI</name>
<dbReference type="GO" id="GO:0004519">
    <property type="term" value="F:endonuclease activity"/>
    <property type="evidence" value="ECO:0007669"/>
    <property type="project" value="UniProtKB-KW"/>
</dbReference>
<evidence type="ECO:0000313" key="8">
    <source>
        <dbReference type="EMBL" id="KAA3469713.1"/>
    </source>
</evidence>
<proteinExistence type="predicted"/>
<dbReference type="FunFam" id="3.10.20.370:FF:000001">
    <property type="entry name" value="Retrovirus-related Pol polyprotein from transposon 17.6-like protein"/>
    <property type="match status" value="1"/>
</dbReference>
<dbReference type="AlphaFoldDB" id="A0A5B6VKW6"/>
<dbReference type="OrthoDB" id="10055717at2759"/>
<dbReference type="Proteomes" id="UP000325315">
    <property type="component" value="Unassembled WGS sequence"/>
</dbReference>
<dbReference type="SUPFAM" id="SSF56672">
    <property type="entry name" value="DNA/RNA polymerases"/>
    <property type="match status" value="1"/>
</dbReference>
<dbReference type="InterPro" id="IPR043502">
    <property type="entry name" value="DNA/RNA_pol_sf"/>
</dbReference>
<comment type="caution">
    <text evidence="8">The sequence shown here is derived from an EMBL/GenBank/DDBJ whole genome shotgun (WGS) entry which is preliminary data.</text>
</comment>
<evidence type="ECO:0000256" key="5">
    <source>
        <dbReference type="ARBA" id="ARBA00022801"/>
    </source>
</evidence>
<reference evidence="9" key="1">
    <citation type="journal article" date="2019" name="Plant Biotechnol. J.">
        <title>Genome sequencing of the Australian wild diploid species Gossypium australe highlights disease resistance and delayed gland morphogenesis.</title>
        <authorList>
            <person name="Cai Y."/>
            <person name="Cai X."/>
            <person name="Wang Q."/>
            <person name="Wang P."/>
            <person name="Zhang Y."/>
            <person name="Cai C."/>
            <person name="Xu Y."/>
            <person name="Wang K."/>
            <person name="Zhou Z."/>
            <person name="Wang C."/>
            <person name="Geng S."/>
            <person name="Li B."/>
            <person name="Dong Q."/>
            <person name="Hou Y."/>
            <person name="Wang H."/>
            <person name="Ai P."/>
            <person name="Liu Z."/>
            <person name="Yi F."/>
            <person name="Sun M."/>
            <person name="An G."/>
            <person name="Cheng J."/>
            <person name="Zhang Y."/>
            <person name="Shi Q."/>
            <person name="Xie Y."/>
            <person name="Shi X."/>
            <person name="Chang Y."/>
            <person name="Huang F."/>
            <person name="Chen Y."/>
            <person name="Hong S."/>
            <person name="Mi L."/>
            <person name="Sun Q."/>
            <person name="Zhang L."/>
            <person name="Zhou B."/>
            <person name="Peng R."/>
            <person name="Zhang X."/>
            <person name="Liu F."/>
        </authorList>
    </citation>
    <scope>NUCLEOTIDE SEQUENCE [LARGE SCALE GENOMIC DNA]</scope>
    <source>
        <strain evidence="9">cv. PA1801</strain>
    </source>
</reference>
<keyword evidence="9" id="KW-1185">Reference proteome</keyword>